<evidence type="ECO:0000313" key="13">
    <source>
        <dbReference type="Proteomes" id="UP000502823"/>
    </source>
</evidence>
<feature type="coiled-coil region" evidence="9">
    <location>
        <begin position="526"/>
        <end position="553"/>
    </location>
</feature>
<dbReference type="Proteomes" id="UP000502823">
    <property type="component" value="Unassembled WGS sequence"/>
</dbReference>
<evidence type="ECO:0000259" key="11">
    <source>
        <dbReference type="PROSITE" id="PS50245"/>
    </source>
</evidence>
<evidence type="ECO:0000256" key="9">
    <source>
        <dbReference type="SAM" id="Coils"/>
    </source>
</evidence>
<keyword evidence="8" id="KW-0206">Cytoskeleton</keyword>
<reference evidence="13" key="1">
    <citation type="submission" date="2020-01" db="EMBL/GenBank/DDBJ databases">
        <title>Draft genome sequence of the Termite Coptotermes fromosanus.</title>
        <authorList>
            <person name="Itakura S."/>
            <person name="Yosikawa Y."/>
            <person name="Umezawa K."/>
        </authorList>
    </citation>
    <scope>NUCLEOTIDE SEQUENCE [LARGE SCALE GENOMIC DNA]</scope>
</reference>
<dbReference type="InterPro" id="IPR000938">
    <property type="entry name" value="CAP-Gly_domain"/>
</dbReference>
<comment type="similarity">
    <text evidence="2">Belongs to the dynactin 150 kDa subunit family.</text>
</comment>
<comment type="subcellular location">
    <subcellularLocation>
        <location evidence="1">Cytoplasm</location>
        <location evidence="1">Cytoskeleton</location>
    </subcellularLocation>
</comment>
<dbReference type="PROSITE" id="PS00845">
    <property type="entry name" value="CAP_GLY_1"/>
    <property type="match status" value="1"/>
</dbReference>
<feature type="region of interest" description="Disordered" evidence="10">
    <location>
        <begin position="1064"/>
        <end position="1083"/>
    </location>
</feature>
<dbReference type="Pfam" id="PF12455">
    <property type="entry name" value="Dynactin"/>
    <property type="match status" value="1"/>
</dbReference>
<gene>
    <name evidence="12" type="ORF">Cfor_06529</name>
</gene>
<evidence type="ECO:0000313" key="12">
    <source>
        <dbReference type="EMBL" id="GFG30186.1"/>
    </source>
</evidence>
<dbReference type="FunCoup" id="A0A6L2PCS5">
    <property type="interactions" value="1419"/>
</dbReference>
<dbReference type="PANTHER" id="PTHR18916:SF91">
    <property type="entry name" value="DYNACTIN SUBUNIT 1"/>
    <property type="match status" value="1"/>
</dbReference>
<evidence type="ECO:0000256" key="2">
    <source>
        <dbReference type="ARBA" id="ARBA00011010"/>
    </source>
</evidence>
<name>A0A6L2PCS5_COPFO</name>
<keyword evidence="13" id="KW-1185">Reference proteome</keyword>
<dbReference type="PANTHER" id="PTHR18916">
    <property type="entry name" value="DYNACTIN 1-RELATED MICROTUBULE-BINDING"/>
    <property type="match status" value="1"/>
</dbReference>
<feature type="compositionally biased region" description="Low complexity" evidence="10">
    <location>
        <begin position="87"/>
        <end position="99"/>
    </location>
</feature>
<keyword evidence="7 9" id="KW-0175">Coiled coil</keyword>
<accession>A0A6L2PCS5</accession>
<feature type="coiled-coil region" evidence="9">
    <location>
        <begin position="215"/>
        <end position="496"/>
    </location>
</feature>
<comment type="caution">
    <text evidence="12">The sequence shown here is derived from an EMBL/GenBank/DDBJ whole genome shotgun (WGS) entry which is preliminary data.</text>
</comment>
<keyword evidence="5" id="KW-0493">Microtubule</keyword>
<dbReference type="Gene3D" id="1.20.5.340">
    <property type="match status" value="1"/>
</dbReference>
<dbReference type="Gene3D" id="2.30.30.190">
    <property type="entry name" value="CAP Gly-rich-like domain"/>
    <property type="match status" value="1"/>
</dbReference>
<feature type="coiled-coil region" evidence="9">
    <location>
        <begin position="940"/>
        <end position="1055"/>
    </location>
</feature>
<dbReference type="PROSITE" id="PS50245">
    <property type="entry name" value="CAP_GLY_2"/>
    <property type="match status" value="1"/>
</dbReference>
<evidence type="ECO:0000256" key="3">
    <source>
        <dbReference type="ARBA" id="ARBA00016574"/>
    </source>
</evidence>
<evidence type="ECO:0000256" key="5">
    <source>
        <dbReference type="ARBA" id="ARBA00022701"/>
    </source>
</evidence>
<feature type="region of interest" description="Disordered" evidence="10">
    <location>
        <begin position="139"/>
        <end position="164"/>
    </location>
</feature>
<dbReference type="SMART" id="SM01052">
    <property type="entry name" value="CAP_GLY"/>
    <property type="match status" value="1"/>
</dbReference>
<keyword evidence="4" id="KW-0963">Cytoplasm</keyword>
<evidence type="ECO:0000256" key="4">
    <source>
        <dbReference type="ARBA" id="ARBA00022490"/>
    </source>
</evidence>
<dbReference type="OrthoDB" id="2130750at2759"/>
<feature type="domain" description="CAP-Gly" evidence="11">
    <location>
        <begin position="27"/>
        <end position="69"/>
    </location>
</feature>
<feature type="compositionally biased region" description="Basic and acidic residues" evidence="10">
    <location>
        <begin position="145"/>
        <end position="157"/>
    </location>
</feature>
<dbReference type="InterPro" id="IPR022157">
    <property type="entry name" value="Dynactin"/>
</dbReference>
<dbReference type="EMBL" id="BLKM01003955">
    <property type="protein sequence ID" value="GFG30186.1"/>
    <property type="molecule type" value="Genomic_DNA"/>
</dbReference>
<dbReference type="Pfam" id="PF01302">
    <property type="entry name" value="CAP_GLY"/>
    <property type="match status" value="1"/>
</dbReference>
<protein>
    <recommendedName>
        <fullName evidence="3">Dynactin subunit 1</fullName>
    </recommendedName>
</protein>
<evidence type="ECO:0000256" key="8">
    <source>
        <dbReference type="ARBA" id="ARBA00023212"/>
    </source>
</evidence>
<feature type="region of interest" description="Disordered" evidence="10">
    <location>
        <begin position="79"/>
        <end position="107"/>
    </location>
</feature>
<dbReference type="GO" id="GO:0005874">
    <property type="term" value="C:microtubule"/>
    <property type="evidence" value="ECO:0007669"/>
    <property type="project" value="UniProtKB-KW"/>
</dbReference>
<dbReference type="GO" id="GO:0030286">
    <property type="term" value="C:dynein complex"/>
    <property type="evidence" value="ECO:0007669"/>
    <property type="project" value="UniProtKB-KW"/>
</dbReference>
<keyword evidence="6" id="KW-0243">Dynein</keyword>
<proteinExistence type="inferred from homology"/>
<feature type="coiled-coil region" evidence="9">
    <location>
        <begin position="1192"/>
        <end position="1219"/>
    </location>
</feature>
<dbReference type="SUPFAM" id="SSF74924">
    <property type="entry name" value="Cap-Gly domain"/>
    <property type="match status" value="1"/>
</dbReference>
<dbReference type="InParanoid" id="A0A6L2PCS5"/>
<evidence type="ECO:0000256" key="10">
    <source>
        <dbReference type="SAM" id="MobiDB-lite"/>
    </source>
</evidence>
<evidence type="ECO:0000256" key="6">
    <source>
        <dbReference type="ARBA" id="ARBA00023017"/>
    </source>
</evidence>
<dbReference type="InterPro" id="IPR036859">
    <property type="entry name" value="CAP-Gly_dom_sf"/>
</dbReference>
<organism evidence="12 13">
    <name type="scientific">Coptotermes formosanus</name>
    <name type="common">Formosan subterranean termite</name>
    <dbReference type="NCBI Taxonomy" id="36987"/>
    <lineage>
        <taxon>Eukaryota</taxon>
        <taxon>Metazoa</taxon>
        <taxon>Ecdysozoa</taxon>
        <taxon>Arthropoda</taxon>
        <taxon>Hexapoda</taxon>
        <taxon>Insecta</taxon>
        <taxon>Pterygota</taxon>
        <taxon>Neoptera</taxon>
        <taxon>Polyneoptera</taxon>
        <taxon>Dictyoptera</taxon>
        <taxon>Blattodea</taxon>
        <taxon>Blattoidea</taxon>
        <taxon>Termitoidae</taxon>
        <taxon>Rhinotermitidae</taxon>
        <taxon>Coptotermes</taxon>
    </lineage>
</organism>
<feature type="compositionally biased region" description="Polar residues" evidence="10">
    <location>
        <begin position="1064"/>
        <end position="1079"/>
    </location>
</feature>
<sequence>MAEKSLRLNQRVEVTGKDVRGIVAYVGSTMFASGKWIGVILDEPKGKNNGTVQGKSYFQCKENHGMFVRQSQLTLLDESGTPISDVGSPSPGTSTATTPDEGGKSRSRLGRIPCSRFTWQMSSLFVNIFSSRLSLVSSRSQGEFPGRDDSGYGKDLSDLQQTSEPTSKRASFIEVFVVCTTGFVETLKPQYIPGQAMISPGASCSPNTVEERLSNLQNQQEIENLKSEVRDLQEKIETLKVKRLQDKEKLKDVDKMKLQMEQLLEFKSRIMESQTSLQRELQRAKQEAREAVEARDTHAEEMADLAETVEMATLDKEMAEEKAETLQLELEAAQEKIEELTLDLEIIKAEMSERAGGGTDESAVSKYEMKQLEQQNSRLRDTLVRMRDLSAHEKHEFQKLQKDLDQKKSEIAELARTKEKLSTRVEEMEHQIADLQEQVDAALGAEEMVQQLADSKLTLEERVKDLEEAVADLEALQDMSEQLQEGSRELEIELREEVDLANFATREAQREKEAALETLADRELTIAKFRELVQRMQEQNQELQRQLERESTKPVSALPEILDFKKMFAESKAHTKAIDLELRRIDVQQSNQHVQYLAAYMPDTFMSRGGDHDAVLVLLLIPRLVWKAEILLSQVRDKFPPIEKIDRVAVVRDHAVEQFAFKSRLSHYVYSLQAILHQFLHGLNTCSPDTLLKVGAAYPEMAVQEKAVDMFVELLRKDQLDENVTTEALEQCIAYFNTIYPVLLGGETKMNQTHLLGDIGRALSSACDSIRTDAVVIRTLIQAGQETGDMGLLSQYLVNATEVLQQQLKQIRLRIPQEGSVTQLGFPDSVTAALQQCCQHAVKVMKTLHDIVKASLQQIALGGDLDTGLPHDKVKEFAHVSSDRIFEHEDHGPVESLKASVGFIQTEVAKIAQAMQDGEYDISTVSSTEEKTVPPVVLRSRAVRKELEETKSLKHKLEAKEADIKELRITLKLKQEEMSEVTIRKEMAEKKLGNVNKDYELTIEKLQRKLDDAQQLLKRKEKEFEETMDHLQADIDSLESERGELKEKLKNYSKKALIEGISKSAVSSQSPVQHPSTPSLPAMVRDSPLLMQQIKDLKMALRNVQNEKLQLQTKLYKSQLDSLQPLKVPKNKMLDRHLEKQEENTLDKLEKKACSLQKEIFHVMCNPKVVDISSRAPGTPAWLDRLAPMNHLVQEVTKLQDLQKRVEDFRVEVMQEVAKRRAGGSVKADFAQFPSNEMTKALNESKPEVIGHITIPVTGEQVVNSRPVPLVLNIETLRLLQKKLLL</sequence>
<evidence type="ECO:0000256" key="1">
    <source>
        <dbReference type="ARBA" id="ARBA00004245"/>
    </source>
</evidence>
<evidence type="ECO:0000256" key="7">
    <source>
        <dbReference type="ARBA" id="ARBA00023054"/>
    </source>
</evidence>